<reference evidence="1" key="1">
    <citation type="submission" date="2021-02" db="EMBL/GenBank/DDBJ databases">
        <authorList>
            <consortium name="DOE Joint Genome Institute"/>
            <person name="Ahrendt S."/>
            <person name="Looney B.P."/>
            <person name="Miyauchi S."/>
            <person name="Morin E."/>
            <person name="Drula E."/>
            <person name="Courty P.E."/>
            <person name="Chicoki N."/>
            <person name="Fauchery L."/>
            <person name="Kohler A."/>
            <person name="Kuo A."/>
            <person name="Labutti K."/>
            <person name="Pangilinan J."/>
            <person name="Lipzen A."/>
            <person name="Riley R."/>
            <person name="Andreopoulos W."/>
            <person name="He G."/>
            <person name="Johnson J."/>
            <person name="Barry K.W."/>
            <person name="Grigoriev I.V."/>
            <person name="Nagy L."/>
            <person name="Hibbett D."/>
            <person name="Henrissat B."/>
            <person name="Matheny P.B."/>
            <person name="Labbe J."/>
            <person name="Martin F."/>
        </authorList>
    </citation>
    <scope>NUCLEOTIDE SEQUENCE</scope>
    <source>
        <strain evidence="1">EC-137</strain>
    </source>
</reference>
<evidence type="ECO:0000313" key="1">
    <source>
        <dbReference type="EMBL" id="KAI0031734.1"/>
    </source>
</evidence>
<comment type="caution">
    <text evidence="1">The sequence shown here is derived from an EMBL/GenBank/DDBJ whole genome shotgun (WGS) entry which is preliminary data.</text>
</comment>
<dbReference type="Proteomes" id="UP000814128">
    <property type="component" value="Unassembled WGS sequence"/>
</dbReference>
<proteinExistence type="predicted"/>
<gene>
    <name evidence="1" type="ORF">K488DRAFT_33878</name>
</gene>
<feature type="non-terminal residue" evidence="1">
    <location>
        <position position="1"/>
    </location>
</feature>
<evidence type="ECO:0000313" key="2">
    <source>
        <dbReference type="Proteomes" id="UP000814128"/>
    </source>
</evidence>
<name>A0ACB8QIV6_9AGAM</name>
<feature type="non-terminal residue" evidence="1">
    <location>
        <position position="459"/>
    </location>
</feature>
<reference evidence="1" key="2">
    <citation type="journal article" date="2022" name="New Phytol.">
        <title>Evolutionary transition to the ectomycorrhizal habit in the genomes of a hyperdiverse lineage of mushroom-forming fungi.</title>
        <authorList>
            <person name="Looney B."/>
            <person name="Miyauchi S."/>
            <person name="Morin E."/>
            <person name="Drula E."/>
            <person name="Courty P.E."/>
            <person name="Kohler A."/>
            <person name="Kuo A."/>
            <person name="LaButti K."/>
            <person name="Pangilinan J."/>
            <person name="Lipzen A."/>
            <person name="Riley R."/>
            <person name="Andreopoulos W."/>
            <person name="He G."/>
            <person name="Johnson J."/>
            <person name="Nolan M."/>
            <person name="Tritt A."/>
            <person name="Barry K.W."/>
            <person name="Grigoriev I.V."/>
            <person name="Nagy L.G."/>
            <person name="Hibbett D."/>
            <person name="Henrissat B."/>
            <person name="Matheny P.B."/>
            <person name="Labbe J."/>
            <person name="Martin F.M."/>
        </authorList>
    </citation>
    <scope>NUCLEOTIDE SEQUENCE</scope>
    <source>
        <strain evidence="1">EC-137</strain>
    </source>
</reference>
<sequence>VARVCEVVPDVRPEHVSSLLKCSEASFPGSPVEAVVQMLLESPYPKIDKGKGRAKVEDHLTATGGAPELFIDYTRVDRIVSNPTRYRSLALAQLKDDFPDITDNFIGDSFGAHNMLYVPTFLYLEQQKASGSAPVRTGTHQASGRKKKGKASSNHVEFMLEHAWMLEKRKFEAEAQDAELAQELEDEDSGIECGCCFTTYPFSKMIQCPEAHLFCSDCVTSYASTRLGEQNHQITCMDQGGCTAPFTDGELRRVLPSKLLQLYERVRQHRDVEAAELEGLEECPFCDFKAVFDQDPDTDKLFRCQNEECSRVTCRKCKKEDHLPKTCEEADEDKKLEGKHAVEEAMTKALTRNCPKCQKGIHFVPQCNKMTCPSCKTLSCYVCRQVVTGYEHFNVPPHAPGPSKGRKCPLWDHVETRHADEVAQAAKRAKEEYQAKNPEANDADLHVDLPITPNLRPRP</sequence>
<organism evidence="1 2">
    <name type="scientific">Vararia minispora EC-137</name>
    <dbReference type="NCBI Taxonomy" id="1314806"/>
    <lineage>
        <taxon>Eukaryota</taxon>
        <taxon>Fungi</taxon>
        <taxon>Dikarya</taxon>
        <taxon>Basidiomycota</taxon>
        <taxon>Agaricomycotina</taxon>
        <taxon>Agaricomycetes</taxon>
        <taxon>Russulales</taxon>
        <taxon>Lachnocladiaceae</taxon>
        <taxon>Vararia</taxon>
    </lineage>
</organism>
<keyword evidence="2" id="KW-1185">Reference proteome</keyword>
<accession>A0ACB8QIV6</accession>
<protein>
    <submittedName>
        <fullName evidence="1">Uncharacterized protein</fullName>
    </submittedName>
</protein>
<dbReference type="EMBL" id="MU273569">
    <property type="protein sequence ID" value="KAI0031734.1"/>
    <property type="molecule type" value="Genomic_DNA"/>
</dbReference>